<gene>
    <name evidence="1" type="ORF">EVA_18282</name>
</gene>
<comment type="caution">
    <text evidence="1">The sequence shown here is derived from an EMBL/GenBank/DDBJ whole genome shotgun (WGS) entry which is preliminary data.</text>
</comment>
<accession>J9FFD5</accession>
<dbReference type="EMBL" id="AMCI01006876">
    <property type="protein sequence ID" value="EJW93611.1"/>
    <property type="molecule type" value="Genomic_DNA"/>
</dbReference>
<evidence type="ECO:0000313" key="1">
    <source>
        <dbReference type="EMBL" id="EJW93611.1"/>
    </source>
</evidence>
<protein>
    <submittedName>
        <fullName evidence="1">Uncharacterized protein</fullName>
    </submittedName>
</protein>
<name>J9FFD5_9ZZZZ</name>
<reference evidence="1" key="1">
    <citation type="journal article" date="2012" name="PLoS ONE">
        <title>Gene sets for utilization of primary and secondary nutrition supplies in the distal gut of endangered iberian lynx.</title>
        <authorList>
            <person name="Alcaide M."/>
            <person name="Messina E."/>
            <person name="Richter M."/>
            <person name="Bargiela R."/>
            <person name="Peplies J."/>
            <person name="Huws S.A."/>
            <person name="Newbold C.J."/>
            <person name="Golyshin P.N."/>
            <person name="Simon M.A."/>
            <person name="Lopez G."/>
            <person name="Yakimov M.M."/>
            <person name="Ferrer M."/>
        </authorList>
    </citation>
    <scope>NUCLEOTIDE SEQUENCE</scope>
</reference>
<dbReference type="AlphaFoldDB" id="J9FFD5"/>
<sequence length="67" mass="7191">MLSPMILMEFLLAPTVPSAPKPQNLQLMVPSGVVTSGAPTSRDKFVTSSTIPIVNFCFVVFSYTATI</sequence>
<proteinExistence type="predicted"/>
<organism evidence="1">
    <name type="scientific">gut metagenome</name>
    <dbReference type="NCBI Taxonomy" id="749906"/>
    <lineage>
        <taxon>unclassified sequences</taxon>
        <taxon>metagenomes</taxon>
        <taxon>organismal metagenomes</taxon>
    </lineage>
</organism>